<organism evidence="5 6">
    <name type="scientific">Melittangium boletus DSM 14713</name>
    <dbReference type="NCBI Taxonomy" id="1294270"/>
    <lineage>
        <taxon>Bacteria</taxon>
        <taxon>Pseudomonadati</taxon>
        <taxon>Myxococcota</taxon>
        <taxon>Myxococcia</taxon>
        <taxon>Myxococcales</taxon>
        <taxon>Cystobacterineae</taxon>
        <taxon>Archangiaceae</taxon>
        <taxon>Melittangium</taxon>
    </lineage>
</organism>
<feature type="domain" description="OAA-family lectin sugar binding" evidence="4">
    <location>
        <begin position="69"/>
        <end position="132"/>
    </location>
</feature>
<dbReference type="GO" id="GO:0030246">
    <property type="term" value="F:carbohydrate binding"/>
    <property type="evidence" value="ECO:0007669"/>
    <property type="project" value="UniProtKB-KW"/>
</dbReference>
<proteinExistence type="inferred from homology"/>
<dbReference type="KEGG" id="mbd:MEBOL_007104"/>
<evidence type="ECO:0000313" key="6">
    <source>
        <dbReference type="Proteomes" id="UP000217289"/>
    </source>
</evidence>
<keyword evidence="2" id="KW-0430">Lectin</keyword>
<dbReference type="AlphaFoldDB" id="A0A250IRP0"/>
<dbReference type="Proteomes" id="UP000217289">
    <property type="component" value="Chromosome"/>
</dbReference>
<protein>
    <submittedName>
        <fullName evidence="5">Lectin ESA-2</fullName>
    </submittedName>
</protein>
<dbReference type="InterPro" id="IPR053726">
    <property type="entry name" value="Bacterial_Lectin_Domain_sf"/>
</dbReference>
<feature type="domain" description="OAA-family lectin sugar binding" evidence="4">
    <location>
        <begin position="137"/>
        <end position="199"/>
    </location>
</feature>
<dbReference type="InterPro" id="IPR040964">
    <property type="entry name" value="SBD"/>
</dbReference>
<keyword evidence="3" id="KW-0677">Repeat</keyword>
<feature type="domain" description="OAA-family lectin sugar binding" evidence="4">
    <location>
        <begin position="203"/>
        <end position="266"/>
    </location>
</feature>
<evidence type="ECO:0000256" key="3">
    <source>
        <dbReference type="ARBA" id="ARBA00022737"/>
    </source>
</evidence>
<feature type="domain" description="OAA-family lectin sugar binding" evidence="4">
    <location>
        <begin position="4"/>
        <end position="65"/>
    </location>
</feature>
<dbReference type="OrthoDB" id="5380695at2"/>
<dbReference type="EMBL" id="CP022163">
    <property type="protein sequence ID" value="ATB33606.1"/>
    <property type="molecule type" value="Genomic_DNA"/>
</dbReference>
<comment type="similarity">
    <text evidence="1">Belongs to the bacterial lectin family.</text>
</comment>
<evidence type="ECO:0000256" key="1">
    <source>
        <dbReference type="ARBA" id="ARBA00008512"/>
    </source>
</evidence>
<dbReference type="Pfam" id="PF17882">
    <property type="entry name" value="SBD"/>
    <property type="match status" value="4"/>
</dbReference>
<evidence type="ECO:0000259" key="4">
    <source>
        <dbReference type="Pfam" id="PF17882"/>
    </source>
</evidence>
<gene>
    <name evidence="5" type="ORF">MEBOL_007104</name>
</gene>
<evidence type="ECO:0000313" key="5">
    <source>
        <dbReference type="EMBL" id="ATB33606.1"/>
    </source>
</evidence>
<accession>A0A250IRP0</accession>
<keyword evidence="6" id="KW-1185">Reference proteome</keyword>
<reference evidence="5 6" key="1">
    <citation type="submission" date="2017-06" db="EMBL/GenBank/DDBJ databases">
        <authorList>
            <person name="Kim H.J."/>
            <person name="Triplett B.A."/>
        </authorList>
    </citation>
    <scope>NUCLEOTIDE SEQUENCE [LARGE SCALE GENOMIC DNA]</scope>
    <source>
        <strain evidence="5 6">DSM 14713</strain>
    </source>
</reference>
<dbReference type="Gene3D" id="2.40.128.450">
    <property type="match status" value="2"/>
</dbReference>
<name>A0A250IRP0_9BACT</name>
<dbReference type="RefSeq" id="WP_095981615.1">
    <property type="nucleotide sequence ID" value="NZ_CP022163.1"/>
</dbReference>
<sequence length="267" mass="27452">MSIYNVQNQWGGSSAAWNQGGLWAIGGRSNQGVIALKAKSEDGGKTLTGTMTYSGEGEIGFRATLSGTNTYTVQNQWGGSSAPWQEGGTWILGSRKNQGVVAIDLTSNDGGKTLAGTMTYAGEGPIGFKGELRSGGAYTVQNQWGGASAPWQQGGAWLIGARDGQKVTAIKATSTDGGKTLTGSMTYSGEGAIAFKATQDGENTYTVQNQWGGSAAPWQPGGIWLIGARQSQGVVSLDVTSTDGGKTLAGTMTYAGEGPIGFRGTLN</sequence>
<evidence type="ECO:0000256" key="2">
    <source>
        <dbReference type="ARBA" id="ARBA00022734"/>
    </source>
</evidence>